<organism evidence="1 2">
    <name type="scientific">Methylomonas albis</name>
    <dbReference type="NCBI Taxonomy" id="1854563"/>
    <lineage>
        <taxon>Bacteria</taxon>
        <taxon>Pseudomonadati</taxon>
        <taxon>Pseudomonadota</taxon>
        <taxon>Gammaproteobacteria</taxon>
        <taxon>Methylococcales</taxon>
        <taxon>Methylococcaceae</taxon>
        <taxon>Methylomonas</taxon>
    </lineage>
</organism>
<dbReference type="RefSeq" id="WP_192375897.1">
    <property type="nucleotide sequence ID" value="NZ_CAJHIV010000001.1"/>
</dbReference>
<keyword evidence="2" id="KW-1185">Reference proteome</keyword>
<protein>
    <submittedName>
        <fullName evidence="1">Uncharacterized protein</fullName>
    </submittedName>
</protein>
<evidence type="ECO:0000313" key="1">
    <source>
        <dbReference type="EMBL" id="MBD9357631.1"/>
    </source>
</evidence>
<dbReference type="EMBL" id="JACXSS010000001">
    <property type="protein sequence ID" value="MBD9357631.1"/>
    <property type="molecule type" value="Genomic_DNA"/>
</dbReference>
<accession>A0ABR9D3E7</accession>
<sequence length="64" mass="7265">MAREKLTTAQKNLLNKCPKEWAILPVGSTNKTLIALMKKGLVDSRLLINTLFPELSRCEWRIAP</sequence>
<reference evidence="1 2" key="1">
    <citation type="submission" date="2020-09" db="EMBL/GenBank/DDBJ databases">
        <title>Methylomonas albis sp. nov. and Methylomonas fluvii sp. nov.: Two cold-adapted methanotrophs from the River Elbe and an amended description of Methylovulum psychrotolerans strain Eb1.</title>
        <authorList>
            <person name="Bussmann I.K."/>
            <person name="Klings K.-W."/>
            <person name="Warnstedt J."/>
            <person name="Hoppert M."/>
            <person name="Saborowski A."/>
            <person name="Horn F."/>
            <person name="Liebner S."/>
        </authorList>
    </citation>
    <scope>NUCLEOTIDE SEQUENCE [LARGE SCALE GENOMIC DNA]</scope>
    <source>
        <strain evidence="1 2">EbA</strain>
    </source>
</reference>
<proteinExistence type="predicted"/>
<evidence type="ECO:0000313" key="2">
    <source>
        <dbReference type="Proteomes" id="UP000652176"/>
    </source>
</evidence>
<gene>
    <name evidence="1" type="ORF">IE877_17460</name>
</gene>
<comment type="caution">
    <text evidence="1">The sequence shown here is derived from an EMBL/GenBank/DDBJ whole genome shotgun (WGS) entry which is preliminary data.</text>
</comment>
<dbReference type="Proteomes" id="UP000652176">
    <property type="component" value="Unassembled WGS sequence"/>
</dbReference>
<name>A0ABR9D3E7_9GAMM</name>